<accession>A0A409YKQ9</accession>
<proteinExistence type="predicted"/>
<evidence type="ECO:0000313" key="1">
    <source>
        <dbReference type="EMBL" id="PPR03647.1"/>
    </source>
</evidence>
<comment type="caution">
    <text evidence="1">The sequence shown here is derived from an EMBL/GenBank/DDBJ whole genome shotgun (WGS) entry which is preliminary data.</text>
</comment>
<dbReference type="InParanoid" id="A0A409YKQ9"/>
<sequence>MDDQYRRGINRPNADRLTLSLGPLVAQRSLLFRIQADLVHKSTYGELTPAEESAFFAMTPSARILSSALAGKTPMSSASIYSQDSWRPPMSGILKTPFIPGTEEARRRAMVFSPSLHWSGLNSAKDSAPPSASFKAVVEESIPYIGSPVPQRIPEDFTAISPIHSAVLKSAFVADAGIVIPSIEISRASTSFSPVEASAPTVSIPEVAVEVQQHAVTDVQRDSAVIDDGKKLKKKKLVDDASKRTTKHSSAFGRVMAHLSLQPTKKDLDQRRKTALPVISNPLPLMPRSEAARLSLAPNDAPISPTLPVSSLTSTLAIPSLELPAVRFSPIRTSFIANSVLSPESSVKPFSFLSEPMVASMSEAATRAQFARASQGPSRRRTMAPAALNLSPPTLLVPENPGHRRRKSSPAVLNFSWKDVVEDVPPVPKLPAMAGTLKVPF</sequence>
<gene>
    <name evidence="1" type="ORF">CVT24_007761</name>
</gene>
<dbReference type="Proteomes" id="UP000284842">
    <property type="component" value="Unassembled WGS sequence"/>
</dbReference>
<protein>
    <submittedName>
        <fullName evidence="1">Uncharacterized protein</fullName>
    </submittedName>
</protein>
<evidence type="ECO:0000313" key="2">
    <source>
        <dbReference type="Proteomes" id="UP000284842"/>
    </source>
</evidence>
<organism evidence="1 2">
    <name type="scientific">Panaeolus cyanescens</name>
    <dbReference type="NCBI Taxonomy" id="181874"/>
    <lineage>
        <taxon>Eukaryota</taxon>
        <taxon>Fungi</taxon>
        <taxon>Dikarya</taxon>
        <taxon>Basidiomycota</taxon>
        <taxon>Agaricomycotina</taxon>
        <taxon>Agaricomycetes</taxon>
        <taxon>Agaricomycetidae</taxon>
        <taxon>Agaricales</taxon>
        <taxon>Agaricineae</taxon>
        <taxon>Galeropsidaceae</taxon>
        <taxon>Panaeolus</taxon>
    </lineage>
</organism>
<name>A0A409YKQ9_9AGAR</name>
<keyword evidence="2" id="KW-1185">Reference proteome</keyword>
<dbReference type="AlphaFoldDB" id="A0A409YKQ9"/>
<reference evidence="1 2" key="1">
    <citation type="journal article" date="2018" name="Evol. Lett.">
        <title>Horizontal gene cluster transfer increased hallucinogenic mushroom diversity.</title>
        <authorList>
            <person name="Reynolds H.T."/>
            <person name="Vijayakumar V."/>
            <person name="Gluck-Thaler E."/>
            <person name="Korotkin H.B."/>
            <person name="Matheny P.B."/>
            <person name="Slot J.C."/>
        </authorList>
    </citation>
    <scope>NUCLEOTIDE SEQUENCE [LARGE SCALE GENOMIC DNA]</scope>
    <source>
        <strain evidence="1 2">2629</strain>
    </source>
</reference>
<dbReference type="OrthoDB" id="3067187at2759"/>
<dbReference type="EMBL" id="NHTK01001041">
    <property type="protein sequence ID" value="PPR03647.1"/>
    <property type="molecule type" value="Genomic_DNA"/>
</dbReference>